<dbReference type="HAMAP" id="MF_00269">
    <property type="entry name" value="Tpx"/>
    <property type="match status" value="1"/>
</dbReference>
<dbReference type="NCBIfam" id="NF001808">
    <property type="entry name" value="PRK00522.1"/>
    <property type="match status" value="1"/>
</dbReference>
<proteinExistence type="inferred from homology"/>
<evidence type="ECO:0000313" key="8">
    <source>
        <dbReference type="EMBL" id="KDN18890.1"/>
    </source>
</evidence>
<comment type="function">
    <text evidence="6">Thiol-specific peroxidase that catalyzes the reduction of hydrogen peroxide and organic hydroperoxides to water and alcohols, respectively. Plays a role in cell protection against oxidative stress by detoxifying peroxides.</text>
</comment>
<dbReference type="PROSITE" id="PS01265">
    <property type="entry name" value="TPX"/>
    <property type="match status" value="1"/>
</dbReference>
<dbReference type="Gene3D" id="3.40.30.10">
    <property type="entry name" value="Glutaredoxin"/>
    <property type="match status" value="1"/>
</dbReference>
<dbReference type="PROSITE" id="PS51352">
    <property type="entry name" value="THIOREDOXIN_2"/>
    <property type="match status" value="1"/>
</dbReference>
<dbReference type="PANTHER" id="PTHR43110:SF1">
    <property type="entry name" value="THIOL PEROXIDASE"/>
    <property type="match status" value="1"/>
</dbReference>
<dbReference type="AlphaFoldDB" id="A0A066TVJ4"/>
<accession>A0A066TVJ4</accession>
<sequence length="182" mass="19095">MTSTERTGVTTFRGNPVTLLGPAVAVGDQAPDFTALANDMTPVRFSSLSGTTRVISVVPSLETPVCDMQTRRFNEAVTELGEASVLTVSVDLPFAQARWCGAAGVDGVRTLSDHRDLAFGLAYGVVIKEFRLLARAVFVVDAADTVVHAEYVPEVGQAPNFDAAVIAAQGAETARRAAGRAA</sequence>
<comment type="subunit">
    <text evidence="6">Homodimer.</text>
</comment>
<dbReference type="InterPro" id="IPR013766">
    <property type="entry name" value="Thioredoxin_domain"/>
</dbReference>
<evidence type="ECO:0000256" key="4">
    <source>
        <dbReference type="ARBA" id="ARBA00023157"/>
    </source>
</evidence>
<comment type="catalytic activity">
    <reaction evidence="6">
        <text>a hydroperoxide + [thioredoxin]-dithiol = an alcohol + [thioredoxin]-disulfide + H2O</text>
        <dbReference type="Rhea" id="RHEA:62620"/>
        <dbReference type="Rhea" id="RHEA-COMP:10698"/>
        <dbReference type="Rhea" id="RHEA-COMP:10700"/>
        <dbReference type="ChEBI" id="CHEBI:15377"/>
        <dbReference type="ChEBI" id="CHEBI:29950"/>
        <dbReference type="ChEBI" id="CHEBI:30879"/>
        <dbReference type="ChEBI" id="CHEBI:35924"/>
        <dbReference type="ChEBI" id="CHEBI:50058"/>
        <dbReference type="EC" id="1.11.1.24"/>
    </reaction>
</comment>
<comment type="miscellaneous">
    <text evidence="6">The active site is a conserved redox-active cysteine residue, the peroxidatic cysteine (C(P)), which makes the nucleophilic attack on the peroxide substrate. The peroxide oxidizes the C(P)-SH to cysteine sulfenic acid (C(P)-SOH), which then reacts with another cysteine residue, the resolving cysteine (C(R)), to form a disulfide bridge. The disulfide is subsequently reduced by an appropriate electron donor to complete the catalytic cycle. In this atypical 2-Cys peroxiredoxin, C(R) is present in the same subunit to form an intramolecular disulfide. The disulfide is subsequently reduced by thioredoxin.</text>
</comment>
<name>A0A066TVJ4_9PSEU</name>
<dbReference type="PANTHER" id="PTHR43110">
    <property type="entry name" value="THIOL PEROXIDASE"/>
    <property type="match status" value="1"/>
</dbReference>
<comment type="caution">
    <text evidence="8">The sequence shown here is derived from an EMBL/GenBank/DDBJ whole genome shotgun (WGS) entry which is preliminary data.</text>
</comment>
<feature type="disulfide bond" description="Redox-active" evidence="6">
    <location>
        <begin position="66"/>
        <end position="100"/>
    </location>
</feature>
<feature type="domain" description="Thioredoxin" evidence="7">
    <location>
        <begin position="24"/>
        <end position="170"/>
    </location>
</feature>
<comment type="similarity">
    <text evidence="6">Belongs to the peroxiredoxin family. Tpx subfamily.</text>
</comment>
<keyword evidence="3 6" id="KW-0560">Oxidoreductase</keyword>
<protein>
    <recommendedName>
        <fullName evidence="6">Thiol peroxidase</fullName>
        <shortName evidence="6">Tpx</shortName>
        <ecNumber evidence="6">1.11.1.24</ecNumber>
    </recommendedName>
    <alternativeName>
        <fullName evidence="6">Peroxiredoxin tpx</fullName>
        <shortName evidence="6">Prx</shortName>
    </alternativeName>
    <alternativeName>
        <fullName evidence="6">Thioredoxin peroxidase</fullName>
    </alternativeName>
    <alternativeName>
        <fullName evidence="6">Thioredoxin-dependent peroxiredoxin</fullName>
    </alternativeName>
</protein>
<dbReference type="EMBL" id="JMQI01000061">
    <property type="protein sequence ID" value="KDN18890.1"/>
    <property type="molecule type" value="Genomic_DNA"/>
</dbReference>
<dbReference type="SUPFAM" id="SSF52833">
    <property type="entry name" value="Thioredoxin-like"/>
    <property type="match status" value="1"/>
</dbReference>
<dbReference type="eggNOG" id="COG2077">
    <property type="taxonomic scope" value="Bacteria"/>
</dbReference>
<dbReference type="InterPro" id="IPR036249">
    <property type="entry name" value="Thioredoxin-like_sf"/>
</dbReference>
<evidence type="ECO:0000256" key="5">
    <source>
        <dbReference type="ARBA" id="ARBA00023284"/>
    </source>
</evidence>
<dbReference type="EC" id="1.11.1.24" evidence="6"/>
<dbReference type="InterPro" id="IPR050455">
    <property type="entry name" value="Tpx_Peroxidase_subfamily"/>
</dbReference>
<feature type="active site" description="Cysteine sulfenic acid (-SOH) intermediate" evidence="6">
    <location>
        <position position="66"/>
    </location>
</feature>
<dbReference type="STRING" id="287986.DV20_28510"/>
<dbReference type="OrthoDB" id="9781543at2"/>
<reference evidence="8 9" key="1">
    <citation type="submission" date="2014-05" db="EMBL/GenBank/DDBJ databases">
        <title>Draft genome sequence of Amycolatopsis rifamycinica DSM 46095.</title>
        <authorList>
            <person name="Lal R."/>
            <person name="Saxena A."/>
            <person name="Kumari R."/>
            <person name="Mukherjee U."/>
            <person name="Singh P."/>
            <person name="Sangwan N."/>
            <person name="Mahato N.K."/>
        </authorList>
    </citation>
    <scope>NUCLEOTIDE SEQUENCE [LARGE SCALE GENOMIC DNA]</scope>
    <source>
        <strain evidence="8 9">DSM 46095</strain>
    </source>
</reference>
<keyword evidence="1 6" id="KW-0575">Peroxidase</keyword>
<dbReference type="GO" id="GO:0008379">
    <property type="term" value="F:thioredoxin peroxidase activity"/>
    <property type="evidence" value="ECO:0007669"/>
    <property type="project" value="UniProtKB-UniRule"/>
</dbReference>
<keyword evidence="2 6" id="KW-0049">Antioxidant</keyword>
<evidence type="ECO:0000256" key="6">
    <source>
        <dbReference type="HAMAP-Rule" id="MF_00269"/>
    </source>
</evidence>
<keyword evidence="9" id="KW-1185">Reference proteome</keyword>
<evidence type="ECO:0000256" key="2">
    <source>
        <dbReference type="ARBA" id="ARBA00022862"/>
    </source>
</evidence>
<evidence type="ECO:0000256" key="3">
    <source>
        <dbReference type="ARBA" id="ARBA00023002"/>
    </source>
</evidence>
<dbReference type="RefSeq" id="WP_043785514.1">
    <property type="nucleotide sequence ID" value="NZ_JMQI01000061.1"/>
</dbReference>
<dbReference type="CDD" id="cd03014">
    <property type="entry name" value="PRX_Atyp2cys"/>
    <property type="match status" value="1"/>
</dbReference>
<keyword evidence="5 6" id="KW-0676">Redox-active center</keyword>
<gene>
    <name evidence="6" type="primary">tpx</name>
    <name evidence="8" type="ORF">DV20_28510</name>
</gene>
<dbReference type="Pfam" id="PF08534">
    <property type="entry name" value="Redoxin"/>
    <property type="match status" value="1"/>
</dbReference>
<evidence type="ECO:0000313" key="9">
    <source>
        <dbReference type="Proteomes" id="UP000027345"/>
    </source>
</evidence>
<evidence type="ECO:0000259" key="7">
    <source>
        <dbReference type="PROSITE" id="PS51352"/>
    </source>
</evidence>
<dbReference type="InterPro" id="IPR013740">
    <property type="entry name" value="Redoxin"/>
</dbReference>
<dbReference type="Proteomes" id="UP000027345">
    <property type="component" value="Unassembled WGS sequence"/>
</dbReference>
<dbReference type="InterPro" id="IPR018219">
    <property type="entry name" value="Tpx_CS"/>
</dbReference>
<dbReference type="InterPro" id="IPR002065">
    <property type="entry name" value="TPX"/>
</dbReference>
<keyword evidence="4 6" id="KW-1015">Disulfide bond</keyword>
<organism evidence="8 9">
    <name type="scientific">Amycolatopsis rifamycinica</name>
    <dbReference type="NCBI Taxonomy" id="287986"/>
    <lineage>
        <taxon>Bacteria</taxon>
        <taxon>Bacillati</taxon>
        <taxon>Actinomycetota</taxon>
        <taxon>Actinomycetes</taxon>
        <taxon>Pseudonocardiales</taxon>
        <taxon>Pseudonocardiaceae</taxon>
        <taxon>Amycolatopsis</taxon>
    </lineage>
</organism>
<evidence type="ECO:0000256" key="1">
    <source>
        <dbReference type="ARBA" id="ARBA00022559"/>
    </source>
</evidence>